<evidence type="ECO:0000313" key="2">
    <source>
        <dbReference type="EMBL" id="KAK9720223.1"/>
    </source>
</evidence>
<feature type="region of interest" description="Disordered" evidence="1">
    <location>
        <begin position="87"/>
        <end position="112"/>
    </location>
</feature>
<organism evidence="2 3">
    <name type="scientific">Popillia japonica</name>
    <name type="common">Japanese beetle</name>
    <dbReference type="NCBI Taxonomy" id="7064"/>
    <lineage>
        <taxon>Eukaryota</taxon>
        <taxon>Metazoa</taxon>
        <taxon>Ecdysozoa</taxon>
        <taxon>Arthropoda</taxon>
        <taxon>Hexapoda</taxon>
        <taxon>Insecta</taxon>
        <taxon>Pterygota</taxon>
        <taxon>Neoptera</taxon>
        <taxon>Endopterygota</taxon>
        <taxon>Coleoptera</taxon>
        <taxon>Polyphaga</taxon>
        <taxon>Scarabaeiformia</taxon>
        <taxon>Scarabaeidae</taxon>
        <taxon>Rutelinae</taxon>
        <taxon>Popillia</taxon>
    </lineage>
</organism>
<dbReference type="AlphaFoldDB" id="A0AAW1KMJ3"/>
<comment type="caution">
    <text evidence="2">The sequence shown here is derived from an EMBL/GenBank/DDBJ whole genome shotgun (WGS) entry which is preliminary data.</text>
</comment>
<name>A0AAW1KMJ3_POPJA</name>
<keyword evidence="3" id="KW-1185">Reference proteome</keyword>
<feature type="compositionally biased region" description="Polar residues" evidence="1">
    <location>
        <begin position="88"/>
        <end position="99"/>
    </location>
</feature>
<protein>
    <submittedName>
        <fullName evidence="2">Uncharacterized protein</fullName>
    </submittedName>
</protein>
<sequence>MIKVGKFYDEPSKRSSEEAKAIRLTADPSDSFMDTGNITSVIAKPTITVTDRISEEISNVHSEIVPDPNTGQTNYYENKLKSNKDTNDLITTIVSSPNVKSRPRREIRPPNR</sequence>
<evidence type="ECO:0000256" key="1">
    <source>
        <dbReference type="SAM" id="MobiDB-lite"/>
    </source>
</evidence>
<evidence type="ECO:0000313" key="3">
    <source>
        <dbReference type="Proteomes" id="UP001458880"/>
    </source>
</evidence>
<dbReference type="EMBL" id="JASPKY010000212">
    <property type="protein sequence ID" value="KAK9720223.1"/>
    <property type="molecule type" value="Genomic_DNA"/>
</dbReference>
<proteinExistence type="predicted"/>
<gene>
    <name evidence="2" type="ORF">QE152_g22185</name>
</gene>
<dbReference type="Proteomes" id="UP001458880">
    <property type="component" value="Unassembled WGS sequence"/>
</dbReference>
<reference evidence="2 3" key="1">
    <citation type="journal article" date="2024" name="BMC Genomics">
        <title>De novo assembly and annotation of Popillia japonica's genome with initial clues to its potential as an invasive pest.</title>
        <authorList>
            <person name="Cucini C."/>
            <person name="Boschi S."/>
            <person name="Funari R."/>
            <person name="Cardaioli E."/>
            <person name="Iannotti N."/>
            <person name="Marturano G."/>
            <person name="Paoli F."/>
            <person name="Bruttini M."/>
            <person name="Carapelli A."/>
            <person name="Frati F."/>
            <person name="Nardi F."/>
        </authorList>
    </citation>
    <scope>NUCLEOTIDE SEQUENCE [LARGE SCALE GENOMIC DNA]</scope>
    <source>
        <strain evidence="2">DMR45628</strain>
    </source>
</reference>
<accession>A0AAW1KMJ3</accession>
<feature type="region of interest" description="Disordered" evidence="1">
    <location>
        <begin position="63"/>
        <end position="82"/>
    </location>
</feature>